<evidence type="ECO:0000256" key="4">
    <source>
        <dbReference type="PROSITE-ProRule" id="PRU00221"/>
    </source>
</evidence>
<dbReference type="Proteomes" id="UP001176517">
    <property type="component" value="Unassembled WGS sequence"/>
</dbReference>
<dbReference type="AlphaFoldDB" id="A0AAN6GR04"/>
<feature type="compositionally biased region" description="Basic and acidic residues" evidence="5">
    <location>
        <begin position="325"/>
        <end position="339"/>
    </location>
</feature>
<dbReference type="SMART" id="SM00320">
    <property type="entry name" value="WD40"/>
    <property type="match status" value="6"/>
</dbReference>
<feature type="compositionally biased region" description="Low complexity" evidence="5">
    <location>
        <begin position="137"/>
        <end position="146"/>
    </location>
</feature>
<dbReference type="InterPro" id="IPR015943">
    <property type="entry name" value="WD40/YVTN_repeat-like_dom_sf"/>
</dbReference>
<keyword evidence="7" id="KW-1185">Reference proteome</keyword>
<evidence type="ECO:0000313" key="7">
    <source>
        <dbReference type="Proteomes" id="UP001176517"/>
    </source>
</evidence>
<name>A0AAN6GR04_9BASI</name>
<dbReference type="Gene3D" id="2.130.10.10">
    <property type="entry name" value="YVTN repeat-like/Quinoprotein amine dehydrogenase"/>
    <property type="match status" value="3"/>
</dbReference>
<dbReference type="InterPro" id="IPR020472">
    <property type="entry name" value="WD40_PAC1"/>
</dbReference>
<dbReference type="EMBL" id="JAPDMZ010000052">
    <property type="protein sequence ID" value="KAK0553328.1"/>
    <property type="molecule type" value="Genomic_DNA"/>
</dbReference>
<evidence type="ECO:0000256" key="1">
    <source>
        <dbReference type="ARBA" id="ARBA00009890"/>
    </source>
</evidence>
<evidence type="ECO:0000256" key="2">
    <source>
        <dbReference type="ARBA" id="ARBA00022574"/>
    </source>
</evidence>
<comment type="similarity">
    <text evidence="1">Belongs to the WD repeat LST8 family.</text>
</comment>
<feature type="compositionally biased region" description="Low complexity" evidence="5">
    <location>
        <begin position="157"/>
        <end position="169"/>
    </location>
</feature>
<feature type="compositionally biased region" description="Gly residues" evidence="5">
    <location>
        <begin position="147"/>
        <end position="156"/>
    </location>
</feature>
<feature type="compositionally biased region" description="Gly residues" evidence="5">
    <location>
        <begin position="12"/>
        <end position="24"/>
    </location>
</feature>
<keyword evidence="2 4" id="KW-0853">WD repeat</keyword>
<feature type="region of interest" description="Disordered" evidence="5">
    <location>
        <begin position="1"/>
        <end position="30"/>
    </location>
</feature>
<dbReference type="GO" id="GO:0032956">
    <property type="term" value="P:regulation of actin cytoskeleton organization"/>
    <property type="evidence" value="ECO:0007669"/>
    <property type="project" value="TreeGrafter"/>
</dbReference>
<sequence>MHHTSRHQQQQGAGGGALPPGGVGPTNAYFPQAGASGSAAAAANPGLIPAIVPTPPTNSESVLLVTAGYDHTIRFWQAWQSECTRIIQHAEGQVNRLAISPDRRLLAVAANQAVRIYDCTVNAHAAQLAAGIGPNGQYYPQGQHHGQQGGGGGAGGQHSQQGQQQQPGGNNPILTLSGHTGNVTTVCWQQDSKWLATSSEDGTVRVWDFRAVRPFRTYAHEDPVNDVIVHPNQGELISCDEGGRMKIWDLTSSSVSYHTLPEPEVPLRSVTVASDASILVAGSNSGKVYVWKMGAESKRSTTPPSQPIPQHHSDDQAEYEDDDTRESQRDPDYRDRVEADATAATAAAAAGTRAAADPSDPTMAPGTRGRHDDPTSATAAGFAPDQASLLGPTSSLRAAQAQAQAPPPPASTSTETITPLSSWTAHTKYLIRALLSPNTRYLATCGADTTIKIWNMENYDFSLEKTLLGHQRWVWDLAFSADSGFLVSASSDHVGRLWDISTGETVRTYTGHDKAIVAVALNDQDRAKPNE</sequence>
<protein>
    <submittedName>
        <fullName evidence="6">TOR complex subunit lst8</fullName>
    </submittedName>
</protein>
<feature type="repeat" description="WD" evidence="4">
    <location>
        <begin position="423"/>
        <end position="458"/>
    </location>
</feature>
<feature type="compositionally biased region" description="Low complexity" evidence="5">
    <location>
        <begin position="340"/>
        <end position="356"/>
    </location>
</feature>
<dbReference type="GO" id="GO:0031931">
    <property type="term" value="C:TORC1 complex"/>
    <property type="evidence" value="ECO:0007669"/>
    <property type="project" value="InterPro"/>
</dbReference>
<gene>
    <name evidence="6" type="primary">LST8</name>
    <name evidence="6" type="ORF">OC846_002572</name>
</gene>
<dbReference type="GO" id="GO:0031929">
    <property type="term" value="P:TOR signaling"/>
    <property type="evidence" value="ECO:0007669"/>
    <property type="project" value="InterPro"/>
</dbReference>
<dbReference type="InterPro" id="IPR019775">
    <property type="entry name" value="WD40_repeat_CS"/>
</dbReference>
<dbReference type="PANTHER" id="PTHR19842:SF0">
    <property type="entry name" value="TARGET OF RAPAMYCIN COMPLEX SUBUNIT LST8"/>
    <property type="match status" value="1"/>
</dbReference>
<feature type="repeat" description="WD" evidence="4">
    <location>
        <begin position="217"/>
        <end position="258"/>
    </location>
</feature>
<dbReference type="PANTHER" id="PTHR19842">
    <property type="entry name" value="G BETA-LIKE PROTEIN GBL"/>
    <property type="match status" value="1"/>
</dbReference>
<dbReference type="PRINTS" id="PR00320">
    <property type="entry name" value="GPROTEINBRPT"/>
</dbReference>
<dbReference type="Pfam" id="PF00400">
    <property type="entry name" value="WD40"/>
    <property type="match status" value="6"/>
</dbReference>
<dbReference type="InterPro" id="IPR001680">
    <property type="entry name" value="WD40_rpt"/>
</dbReference>
<dbReference type="SUPFAM" id="SSF50978">
    <property type="entry name" value="WD40 repeat-like"/>
    <property type="match status" value="1"/>
</dbReference>
<feature type="repeat" description="WD" evidence="4">
    <location>
        <begin position="467"/>
        <end position="508"/>
    </location>
</feature>
<organism evidence="6 7">
    <name type="scientific">Tilletia horrida</name>
    <dbReference type="NCBI Taxonomy" id="155126"/>
    <lineage>
        <taxon>Eukaryota</taxon>
        <taxon>Fungi</taxon>
        <taxon>Dikarya</taxon>
        <taxon>Basidiomycota</taxon>
        <taxon>Ustilaginomycotina</taxon>
        <taxon>Exobasidiomycetes</taxon>
        <taxon>Tilletiales</taxon>
        <taxon>Tilletiaceae</taxon>
        <taxon>Tilletia</taxon>
    </lineage>
</organism>
<evidence type="ECO:0000313" key="6">
    <source>
        <dbReference type="EMBL" id="KAK0553328.1"/>
    </source>
</evidence>
<evidence type="ECO:0000256" key="3">
    <source>
        <dbReference type="ARBA" id="ARBA00022737"/>
    </source>
</evidence>
<feature type="region of interest" description="Disordered" evidence="5">
    <location>
        <begin position="137"/>
        <end position="176"/>
    </location>
</feature>
<accession>A0AAN6GR04</accession>
<reference evidence="6" key="1">
    <citation type="journal article" date="2023" name="PhytoFront">
        <title>Draft Genome Resources of Seven Strains of Tilletia horrida, Causal Agent of Kernel Smut of Rice.</title>
        <authorList>
            <person name="Khanal S."/>
            <person name="Antony Babu S."/>
            <person name="Zhou X.G."/>
        </authorList>
    </citation>
    <scope>NUCLEOTIDE SEQUENCE</scope>
    <source>
        <strain evidence="6">TX6</strain>
    </source>
</reference>
<dbReference type="GO" id="GO:0031932">
    <property type="term" value="C:TORC2 complex"/>
    <property type="evidence" value="ECO:0007669"/>
    <property type="project" value="InterPro"/>
</dbReference>
<dbReference type="PROSITE" id="PS50294">
    <property type="entry name" value="WD_REPEATS_REGION"/>
    <property type="match status" value="4"/>
</dbReference>
<proteinExistence type="inferred from homology"/>
<comment type="caution">
    <text evidence="6">The sequence shown here is derived from an EMBL/GenBank/DDBJ whole genome shotgun (WGS) entry which is preliminary data.</text>
</comment>
<dbReference type="InterPro" id="IPR037588">
    <property type="entry name" value="MLST8"/>
</dbReference>
<dbReference type="PROSITE" id="PS50082">
    <property type="entry name" value="WD_REPEATS_2"/>
    <property type="match status" value="4"/>
</dbReference>
<dbReference type="InterPro" id="IPR036322">
    <property type="entry name" value="WD40_repeat_dom_sf"/>
</dbReference>
<dbReference type="PROSITE" id="PS00678">
    <property type="entry name" value="WD_REPEATS_1"/>
    <property type="match status" value="2"/>
</dbReference>
<feature type="repeat" description="WD" evidence="4">
    <location>
        <begin position="176"/>
        <end position="217"/>
    </location>
</feature>
<evidence type="ECO:0000256" key="5">
    <source>
        <dbReference type="SAM" id="MobiDB-lite"/>
    </source>
</evidence>
<feature type="region of interest" description="Disordered" evidence="5">
    <location>
        <begin position="297"/>
        <end position="419"/>
    </location>
</feature>
<keyword evidence="3" id="KW-0677">Repeat</keyword>